<evidence type="ECO:0008006" key="11">
    <source>
        <dbReference type="Google" id="ProtNLM"/>
    </source>
</evidence>
<dbReference type="PROSITE" id="PS00086">
    <property type="entry name" value="CYTOCHROME_P450"/>
    <property type="match status" value="1"/>
</dbReference>
<dbReference type="Gene3D" id="1.10.630.10">
    <property type="entry name" value="Cytochrome P450"/>
    <property type="match status" value="1"/>
</dbReference>
<evidence type="ECO:0000256" key="2">
    <source>
        <dbReference type="ARBA" id="ARBA00022617"/>
    </source>
</evidence>
<evidence type="ECO:0000256" key="4">
    <source>
        <dbReference type="ARBA" id="ARBA00023002"/>
    </source>
</evidence>
<dbReference type="Pfam" id="PF00067">
    <property type="entry name" value="p450"/>
    <property type="match status" value="1"/>
</dbReference>
<dbReference type="GO" id="GO:0004497">
    <property type="term" value="F:monooxygenase activity"/>
    <property type="evidence" value="ECO:0007669"/>
    <property type="project" value="UniProtKB-KW"/>
</dbReference>
<dbReference type="InterPro" id="IPR002401">
    <property type="entry name" value="Cyt_P450_E_grp-I"/>
</dbReference>
<dbReference type="KEGG" id="sla:SERLADRAFT_467573"/>
<keyword evidence="2 7" id="KW-0349">Heme</keyword>
<keyword evidence="6 8" id="KW-0503">Monooxygenase</keyword>
<feature type="compositionally biased region" description="Polar residues" evidence="9">
    <location>
        <begin position="347"/>
        <end position="356"/>
    </location>
</feature>
<dbReference type="Proteomes" id="UP000008064">
    <property type="component" value="Unassembled WGS sequence"/>
</dbReference>
<dbReference type="InterPro" id="IPR036396">
    <property type="entry name" value="Cyt_P450_sf"/>
</dbReference>
<proteinExistence type="inferred from homology"/>
<dbReference type="PANTHER" id="PTHR24291:SF50">
    <property type="entry name" value="BIFUNCTIONAL ALBAFLAVENONE MONOOXYGENASE_TERPENE SYNTHASE"/>
    <property type="match status" value="1"/>
</dbReference>
<evidence type="ECO:0000256" key="3">
    <source>
        <dbReference type="ARBA" id="ARBA00022723"/>
    </source>
</evidence>
<accession>F8NWN2</accession>
<dbReference type="GO" id="GO:0016705">
    <property type="term" value="F:oxidoreductase activity, acting on paired donors, with incorporation or reduction of molecular oxygen"/>
    <property type="evidence" value="ECO:0007669"/>
    <property type="project" value="InterPro"/>
</dbReference>
<reference evidence="10" key="1">
    <citation type="submission" date="2011-04" db="EMBL/GenBank/DDBJ databases">
        <title>Evolution of plant cell wall degrading machinery underlies the functional diversity of forest fungi.</title>
        <authorList>
            <consortium name="US DOE Joint Genome Institute (JGI-PGF)"/>
            <person name="Eastwood D.C."/>
            <person name="Floudas D."/>
            <person name="Binder M."/>
            <person name="Majcherczyk A."/>
            <person name="Schneider P."/>
            <person name="Aerts A."/>
            <person name="Asiegbu F.O."/>
            <person name="Baker S.E."/>
            <person name="Barry K."/>
            <person name="Bendiksby M."/>
            <person name="Blumentritt M."/>
            <person name="Coutinho P.M."/>
            <person name="Cullen D."/>
            <person name="Cullen D."/>
            <person name="Gathman A."/>
            <person name="Goodell B."/>
            <person name="Henrissat B."/>
            <person name="Ihrmark K."/>
            <person name="Kauserud H."/>
            <person name="Kohler A."/>
            <person name="LaButti K."/>
            <person name="Lapidus A."/>
            <person name="Lavin J.L."/>
            <person name="Lee Y.-H."/>
            <person name="Lindquist E."/>
            <person name="Lilly W."/>
            <person name="Lucas S."/>
            <person name="Morin E."/>
            <person name="Murat C."/>
            <person name="Oguiza J.A."/>
            <person name="Park J."/>
            <person name="Pisabarro A.G."/>
            <person name="Riley R."/>
            <person name="Rosling A."/>
            <person name="Salamov A."/>
            <person name="Schmidt O."/>
            <person name="Schmutz J."/>
            <person name="Skrede I."/>
            <person name="Stenlid J."/>
            <person name="Wiebenga A."/>
            <person name="Xie X."/>
            <person name="Kues U."/>
            <person name="Hibbett D.S."/>
            <person name="Hoffmeister D."/>
            <person name="Hogberg N."/>
            <person name="Martin F."/>
            <person name="Grigoriev I.V."/>
            <person name="Watkinson S.C."/>
        </authorList>
    </citation>
    <scope>NUCLEOTIDE SEQUENCE</scope>
    <source>
        <strain evidence="10">S7.9</strain>
    </source>
</reference>
<evidence type="ECO:0000313" key="10">
    <source>
        <dbReference type="EMBL" id="EGO24385.1"/>
    </source>
</evidence>
<evidence type="ECO:0000256" key="8">
    <source>
        <dbReference type="RuleBase" id="RU000461"/>
    </source>
</evidence>
<evidence type="ECO:0000256" key="7">
    <source>
        <dbReference type="PIRSR" id="PIRSR602401-1"/>
    </source>
</evidence>
<gene>
    <name evidence="10" type="ORF">SERLADRAFT_467573</name>
</gene>
<evidence type="ECO:0000256" key="6">
    <source>
        <dbReference type="ARBA" id="ARBA00023033"/>
    </source>
</evidence>
<name>F8NWN2_SERL9</name>
<dbReference type="EMBL" id="GL945434">
    <property type="protein sequence ID" value="EGO24385.1"/>
    <property type="molecule type" value="Genomic_DNA"/>
</dbReference>
<dbReference type="HOGENOM" id="CLU_001570_25_0_1"/>
<dbReference type="PANTHER" id="PTHR24291">
    <property type="entry name" value="CYTOCHROME P450 FAMILY 4"/>
    <property type="match status" value="1"/>
</dbReference>
<dbReference type="PRINTS" id="PR00385">
    <property type="entry name" value="P450"/>
</dbReference>
<keyword evidence="3 7" id="KW-0479">Metal-binding</keyword>
<dbReference type="RefSeq" id="XP_007318404.1">
    <property type="nucleotide sequence ID" value="XM_007318342.1"/>
</dbReference>
<feature type="region of interest" description="Disordered" evidence="9">
    <location>
        <begin position="328"/>
        <end position="356"/>
    </location>
</feature>
<dbReference type="InterPro" id="IPR017972">
    <property type="entry name" value="Cyt_P450_CS"/>
</dbReference>
<keyword evidence="4 8" id="KW-0560">Oxidoreductase</keyword>
<comment type="cofactor">
    <cofactor evidence="7">
        <name>heme</name>
        <dbReference type="ChEBI" id="CHEBI:30413"/>
    </cofactor>
</comment>
<protein>
    <recommendedName>
        <fullName evidence="11">Cytochrome P450</fullName>
    </recommendedName>
</protein>
<feature type="binding site" description="axial binding residue" evidence="7">
    <location>
        <position position="368"/>
    </location>
    <ligand>
        <name>heme</name>
        <dbReference type="ChEBI" id="CHEBI:30413"/>
    </ligand>
    <ligandPart>
        <name>Fe</name>
        <dbReference type="ChEBI" id="CHEBI:18248"/>
    </ligandPart>
</feature>
<sequence length="429" mass="48366">MTPALTFWGPNIVDAGRAQWRKYRRVMAPAFSNETYDLVWSESLRTYYDMIAAEGWDEKRVVEAPSFQDIASKYALLIITSCGFGLPFTWESPPSGSGSMTIQDAVYTITQTLTFSIVAPTWLWSLPIPWIQRTRKAYDTMRTFMRNHIQSRKADIRTRKAENDDWRKDVFNLLVQESESDGKATLSDYELIGNVFVLLIAGHQTTAHSLAATLALLALDQTVQNEIVAHIQDIVGEREPTFKDYSKLDKVLAAFHEGVRMFPGGAVLIREAKQDTTLVYPRLSSAGIEENVVLPVAKGVQILIDMVGVQYNPRYISEPEVYRPSRWYSKNTSESSSSVEHGDNATKGPSSMQDSEPFTAFSVGPRACIGRKFATTEAVCFLTLLLRDWKVEPLLRTGETTEEWRQRAMQATLTLALGIKDVPLKFVKR</sequence>
<dbReference type="AlphaFoldDB" id="F8NWN2"/>
<dbReference type="InterPro" id="IPR001128">
    <property type="entry name" value="Cyt_P450"/>
</dbReference>
<dbReference type="GeneID" id="18819255"/>
<evidence type="ECO:0000256" key="5">
    <source>
        <dbReference type="ARBA" id="ARBA00023004"/>
    </source>
</evidence>
<dbReference type="OrthoDB" id="1470350at2759"/>
<organism>
    <name type="scientific">Serpula lacrymans var. lacrymans (strain S7.9)</name>
    <name type="common">Dry rot fungus</name>
    <dbReference type="NCBI Taxonomy" id="578457"/>
    <lineage>
        <taxon>Eukaryota</taxon>
        <taxon>Fungi</taxon>
        <taxon>Dikarya</taxon>
        <taxon>Basidiomycota</taxon>
        <taxon>Agaricomycotina</taxon>
        <taxon>Agaricomycetes</taxon>
        <taxon>Agaricomycetidae</taxon>
        <taxon>Boletales</taxon>
        <taxon>Coniophorineae</taxon>
        <taxon>Serpulaceae</taxon>
        <taxon>Serpula</taxon>
    </lineage>
</organism>
<evidence type="ECO:0000256" key="1">
    <source>
        <dbReference type="ARBA" id="ARBA00010617"/>
    </source>
</evidence>
<dbReference type="GO" id="GO:0020037">
    <property type="term" value="F:heme binding"/>
    <property type="evidence" value="ECO:0007669"/>
    <property type="project" value="InterPro"/>
</dbReference>
<keyword evidence="5 7" id="KW-0408">Iron</keyword>
<dbReference type="InterPro" id="IPR050196">
    <property type="entry name" value="Cytochrome_P450_Monoox"/>
</dbReference>
<dbReference type="PRINTS" id="PR00463">
    <property type="entry name" value="EP450I"/>
</dbReference>
<comment type="similarity">
    <text evidence="1 8">Belongs to the cytochrome P450 family.</text>
</comment>
<dbReference type="GO" id="GO:0005506">
    <property type="term" value="F:iron ion binding"/>
    <property type="evidence" value="ECO:0007669"/>
    <property type="project" value="InterPro"/>
</dbReference>
<dbReference type="SUPFAM" id="SSF48264">
    <property type="entry name" value="Cytochrome P450"/>
    <property type="match status" value="1"/>
</dbReference>
<evidence type="ECO:0000256" key="9">
    <source>
        <dbReference type="SAM" id="MobiDB-lite"/>
    </source>
</evidence>